<dbReference type="AlphaFoldDB" id="A0A150WLM7"/>
<dbReference type="InterPro" id="IPR011873">
    <property type="entry name" value="CHP02147"/>
</dbReference>
<name>A0A150WLM7_BDEBC</name>
<sequence>MKWHAELIEIIRKDFADRKEKNPRFSLRSYAQRLGLSSGSLSDLLNEKRNWQVSKLRAAEITEKLSLSEKARNKLLLKMDLQPKFQKSEITKENYDMLTDWTYYPILFSFDLPAEHRTPEIIARKLGVPVQKVESVIEDLIRRKFLIRNHLNQVCRPETFLTTTDSDPEVAQAPPGALVRKHHEISLDLAKRALNEQPSEVRDITSLTFAGNKQQLLALREEIRKLYDKASTIATLEQEPDTVYRLSVQLFPVEFP</sequence>
<dbReference type="EMBL" id="LUKE01000002">
    <property type="protein sequence ID" value="KYG64844.1"/>
    <property type="molecule type" value="Genomic_DNA"/>
</dbReference>
<dbReference type="NCBIfam" id="TIGR02147">
    <property type="entry name" value="Fsuc_second"/>
    <property type="match status" value="1"/>
</dbReference>
<comment type="caution">
    <text evidence="2">The sequence shown here is derived from an EMBL/GenBank/DDBJ whole genome shotgun (WGS) entry which is preliminary data.</text>
</comment>
<organism evidence="2 3">
    <name type="scientific">Bdellovibrio bacteriovorus</name>
    <dbReference type="NCBI Taxonomy" id="959"/>
    <lineage>
        <taxon>Bacteria</taxon>
        <taxon>Pseudomonadati</taxon>
        <taxon>Bdellovibrionota</taxon>
        <taxon>Bdellovibrionia</taxon>
        <taxon>Bdellovibrionales</taxon>
        <taxon>Pseudobdellovibrionaceae</taxon>
        <taxon>Bdellovibrio</taxon>
    </lineage>
</organism>
<feature type="domain" description="DUF4423" evidence="1">
    <location>
        <begin position="87"/>
        <end position="253"/>
    </location>
</feature>
<protein>
    <recommendedName>
        <fullName evidence="1">DUF4423 domain-containing protein</fullName>
    </recommendedName>
</protein>
<accession>A0A150WLM7</accession>
<gene>
    <name evidence="2" type="ORF">AZI86_11620</name>
</gene>
<dbReference type="RefSeq" id="WP_061835355.1">
    <property type="nucleotide sequence ID" value="NZ_LUKE01000002.1"/>
</dbReference>
<reference evidence="2 3" key="1">
    <citation type="submission" date="2016-03" db="EMBL/GenBank/DDBJ databases">
        <authorList>
            <person name="Ploux O."/>
        </authorList>
    </citation>
    <scope>NUCLEOTIDE SEQUENCE [LARGE SCALE GENOMIC DNA]</scope>
    <source>
        <strain evidence="2 3">R0</strain>
    </source>
</reference>
<evidence type="ECO:0000259" key="1">
    <source>
        <dbReference type="Pfam" id="PF14394"/>
    </source>
</evidence>
<keyword evidence="3" id="KW-1185">Reference proteome</keyword>
<dbReference type="InterPro" id="IPR025537">
    <property type="entry name" value="DUF4423"/>
</dbReference>
<dbReference type="Proteomes" id="UP000075320">
    <property type="component" value="Unassembled WGS sequence"/>
</dbReference>
<dbReference type="OrthoDB" id="5290839at2"/>
<proteinExistence type="predicted"/>
<evidence type="ECO:0000313" key="2">
    <source>
        <dbReference type="EMBL" id="KYG64844.1"/>
    </source>
</evidence>
<dbReference type="Pfam" id="PF14394">
    <property type="entry name" value="DUF4423"/>
    <property type="match status" value="1"/>
</dbReference>
<evidence type="ECO:0000313" key="3">
    <source>
        <dbReference type="Proteomes" id="UP000075320"/>
    </source>
</evidence>